<evidence type="ECO:0000313" key="2">
    <source>
        <dbReference type="Proteomes" id="UP000245942"/>
    </source>
</evidence>
<dbReference type="GeneID" id="37012231"/>
<dbReference type="SUPFAM" id="SSF103657">
    <property type="entry name" value="BAR/IMD domain-like"/>
    <property type="match status" value="1"/>
</dbReference>
<dbReference type="PANTHER" id="PTHR38407:SF1">
    <property type="entry name" value="PROTEIN IVY1"/>
    <property type="match status" value="1"/>
</dbReference>
<proteinExistence type="predicted"/>
<reference evidence="1 2" key="1">
    <citation type="journal article" date="2018" name="Mol. Biol. Evol.">
        <title>Broad Genomic Sampling Reveals a Smut Pathogenic Ancestry of the Fungal Clade Ustilaginomycotina.</title>
        <authorList>
            <person name="Kijpornyongpan T."/>
            <person name="Mondo S.J."/>
            <person name="Barry K."/>
            <person name="Sandor L."/>
            <person name="Lee J."/>
            <person name="Lipzen A."/>
            <person name="Pangilinan J."/>
            <person name="LaButti K."/>
            <person name="Hainaut M."/>
            <person name="Henrissat B."/>
            <person name="Grigoriev I.V."/>
            <person name="Spatafora J.W."/>
            <person name="Aime M.C."/>
        </authorList>
    </citation>
    <scope>NUCLEOTIDE SEQUENCE [LARGE SCALE GENOMIC DNA]</scope>
    <source>
        <strain evidence="1 2">MCA 4718</strain>
    </source>
</reference>
<organism evidence="1 2">
    <name type="scientific">Pseudomicrostroma glucosiphilum</name>
    <dbReference type="NCBI Taxonomy" id="1684307"/>
    <lineage>
        <taxon>Eukaryota</taxon>
        <taxon>Fungi</taxon>
        <taxon>Dikarya</taxon>
        <taxon>Basidiomycota</taxon>
        <taxon>Ustilaginomycotina</taxon>
        <taxon>Exobasidiomycetes</taxon>
        <taxon>Microstromatales</taxon>
        <taxon>Microstromatales incertae sedis</taxon>
        <taxon>Pseudomicrostroma</taxon>
    </lineage>
</organism>
<sequence>MSPAPSTTSSSNVLPPHLPPHLRPSVLVTRKDQAASLTAYEILLGASKSYTQALLALSGASTHFAHALQECARLKGAHQVGSQLHAASGLEYLVASHAKLLADGFWKDFSIPLLEAFDEHRRATAERELNHAKVMAEKSRHLKECEEQNLRGGGAKGKGKRGLDRDLGSFRRALEELQRLVDGLDEERAGHYVEVLAAEEEEWDRVASKLSHILRLQVEVHDRLSSKPLSDPILEPMLSAIPDPFNAY</sequence>
<dbReference type="RefSeq" id="XP_025345375.1">
    <property type="nucleotide sequence ID" value="XM_025490497.1"/>
</dbReference>
<dbReference type="InterPro" id="IPR027267">
    <property type="entry name" value="AH/BAR_dom_sf"/>
</dbReference>
<accession>A0A316U5I0</accession>
<gene>
    <name evidence="1" type="ORF">BCV69DRAFT_253025</name>
</gene>
<dbReference type="PANTHER" id="PTHR38407">
    <property type="entry name" value="PROTEIN IVY1"/>
    <property type="match status" value="1"/>
</dbReference>
<name>A0A316U5I0_9BASI</name>
<dbReference type="GO" id="GO:0000329">
    <property type="term" value="C:fungal-type vacuole membrane"/>
    <property type="evidence" value="ECO:0007669"/>
    <property type="project" value="InterPro"/>
</dbReference>
<dbReference type="InterPro" id="IPR037470">
    <property type="entry name" value="IVY1"/>
</dbReference>
<dbReference type="Proteomes" id="UP000245942">
    <property type="component" value="Unassembled WGS sequence"/>
</dbReference>
<dbReference type="OrthoDB" id="5594612at2759"/>
<dbReference type="AlphaFoldDB" id="A0A316U5I0"/>
<dbReference type="STRING" id="1684307.A0A316U5I0"/>
<dbReference type="Gene3D" id="1.20.1270.60">
    <property type="entry name" value="Arfaptin homology (AH) domain/BAR domain"/>
    <property type="match status" value="1"/>
</dbReference>
<dbReference type="GO" id="GO:0005543">
    <property type="term" value="F:phospholipid binding"/>
    <property type="evidence" value="ECO:0007669"/>
    <property type="project" value="InterPro"/>
</dbReference>
<dbReference type="EMBL" id="KZ819337">
    <property type="protein sequence ID" value="PWN18215.1"/>
    <property type="molecule type" value="Genomic_DNA"/>
</dbReference>
<protein>
    <recommendedName>
        <fullName evidence="3">IMD domain-containing protein</fullName>
    </recommendedName>
</protein>
<evidence type="ECO:0008006" key="3">
    <source>
        <dbReference type="Google" id="ProtNLM"/>
    </source>
</evidence>
<dbReference type="GO" id="GO:0042144">
    <property type="term" value="P:vacuole fusion, non-autophagic"/>
    <property type="evidence" value="ECO:0007669"/>
    <property type="project" value="InterPro"/>
</dbReference>
<evidence type="ECO:0000313" key="1">
    <source>
        <dbReference type="EMBL" id="PWN18215.1"/>
    </source>
</evidence>
<feature type="non-terminal residue" evidence="1">
    <location>
        <position position="248"/>
    </location>
</feature>
<keyword evidence="2" id="KW-1185">Reference proteome</keyword>